<sequence>MTTSTRPLHRRRLMASAAGFFCLAAVAAPAGLAQAQTQAPTPLRIGVLTDMSSLYADITGNGSVVAAQMAVEDFTAGHKMRPIEVLSADHLNKADIAASLAREWIDTKGVDVIVDLPNSAVALAVNNIVRDKNKAMLVAGASSSDLTGKACSPNTIQWTYDTYALAVGTTRAVVGAGDKTWFALTADYAFGQAMENDVRNVLKELGGTMVGSVRTPLNTQDFASFLLQAQASPAKVVSLINAGGDTINSIKQATEFGITESGKRLVAMVLYLHDVHSLGLKIAQGLQFTAAFYWDLNDQTRQWSKRFAERNGGKYPSQLQAGVYAEVLHYLKAVEASGGQSADGKAIIAKMKEISTDDPLFGKGSIRIDGRKLHDMYLFEVKTPAESNYPWDYYKVKQVIPSEQVWRPLKDGGCALVAQ</sequence>
<evidence type="ECO:0000256" key="1">
    <source>
        <dbReference type="ARBA" id="ARBA00010062"/>
    </source>
</evidence>
<evidence type="ECO:0000313" key="7">
    <source>
        <dbReference type="Proteomes" id="UP000192936"/>
    </source>
</evidence>
<evidence type="ECO:0000256" key="3">
    <source>
        <dbReference type="ARBA" id="ARBA00022970"/>
    </source>
</evidence>
<evidence type="ECO:0000256" key="4">
    <source>
        <dbReference type="SAM" id="SignalP"/>
    </source>
</evidence>
<dbReference type="Pfam" id="PF13458">
    <property type="entry name" value="Peripla_BP_6"/>
    <property type="match status" value="1"/>
</dbReference>
<dbReference type="GO" id="GO:0006865">
    <property type="term" value="P:amino acid transport"/>
    <property type="evidence" value="ECO:0007669"/>
    <property type="project" value="UniProtKB-KW"/>
</dbReference>
<dbReference type="InterPro" id="IPR028082">
    <property type="entry name" value="Peripla_BP_I"/>
</dbReference>
<dbReference type="SUPFAM" id="SSF53822">
    <property type="entry name" value="Periplasmic binding protein-like I"/>
    <property type="match status" value="1"/>
</dbReference>
<dbReference type="InterPro" id="IPR051010">
    <property type="entry name" value="BCAA_transport"/>
</dbReference>
<keyword evidence="2 4" id="KW-0732">Signal</keyword>
<protein>
    <submittedName>
        <fullName evidence="6">Amino acid/amide ABC transporter substrate-binding protein, HAAT family</fullName>
    </submittedName>
</protein>
<evidence type="ECO:0000256" key="2">
    <source>
        <dbReference type="ARBA" id="ARBA00022729"/>
    </source>
</evidence>
<dbReference type="EMBL" id="FXAK01000009">
    <property type="protein sequence ID" value="SMF89441.1"/>
    <property type="molecule type" value="Genomic_DNA"/>
</dbReference>
<dbReference type="CDD" id="cd06327">
    <property type="entry name" value="PBP1_SBP-like"/>
    <property type="match status" value="1"/>
</dbReference>
<evidence type="ECO:0000313" key="6">
    <source>
        <dbReference type="EMBL" id="SMF89441.1"/>
    </source>
</evidence>
<feature type="chain" id="PRO_5012372094" evidence="4">
    <location>
        <begin position="28"/>
        <end position="419"/>
    </location>
</feature>
<comment type="similarity">
    <text evidence="1">Belongs to the leucine-binding protein family.</text>
</comment>
<dbReference type="STRING" id="286727.SAMN02982917_6732"/>
<accession>A0A1X7HPG1</accession>
<dbReference type="InterPro" id="IPR006311">
    <property type="entry name" value="TAT_signal"/>
</dbReference>
<proteinExistence type="inferred from homology"/>
<reference evidence="6 7" key="1">
    <citation type="submission" date="2017-04" db="EMBL/GenBank/DDBJ databases">
        <authorList>
            <person name="Afonso C.L."/>
            <person name="Miller P.J."/>
            <person name="Scott M.A."/>
            <person name="Spackman E."/>
            <person name="Goraichik I."/>
            <person name="Dimitrov K.M."/>
            <person name="Suarez D.L."/>
            <person name="Swayne D.E."/>
        </authorList>
    </citation>
    <scope>NUCLEOTIDE SEQUENCE [LARGE SCALE GENOMIC DNA]</scope>
    <source>
        <strain evidence="6 7">A2P</strain>
    </source>
</reference>
<name>A0A1X7HPG1_9PROT</name>
<dbReference type="RefSeq" id="WP_085091540.1">
    <property type="nucleotide sequence ID" value="NZ_FXAK01000009.1"/>
</dbReference>
<feature type="signal peptide" evidence="4">
    <location>
        <begin position="1"/>
        <end position="27"/>
    </location>
</feature>
<dbReference type="Proteomes" id="UP000192936">
    <property type="component" value="Unassembled WGS sequence"/>
</dbReference>
<evidence type="ECO:0000259" key="5">
    <source>
        <dbReference type="Pfam" id="PF13458"/>
    </source>
</evidence>
<dbReference type="AlphaFoldDB" id="A0A1X7HPG1"/>
<gene>
    <name evidence="6" type="ORF">SAMN02982917_6732</name>
</gene>
<organism evidence="6 7">
    <name type="scientific">Azospirillum oryzae</name>
    <dbReference type="NCBI Taxonomy" id="286727"/>
    <lineage>
        <taxon>Bacteria</taxon>
        <taxon>Pseudomonadati</taxon>
        <taxon>Pseudomonadota</taxon>
        <taxon>Alphaproteobacteria</taxon>
        <taxon>Rhodospirillales</taxon>
        <taxon>Azospirillaceae</taxon>
        <taxon>Azospirillum</taxon>
    </lineage>
</organism>
<keyword evidence="3" id="KW-0029">Amino-acid transport</keyword>
<dbReference type="Gene3D" id="3.40.50.2300">
    <property type="match status" value="2"/>
</dbReference>
<feature type="domain" description="Leucine-binding protein" evidence="5">
    <location>
        <begin position="42"/>
        <end position="382"/>
    </location>
</feature>
<keyword evidence="3" id="KW-0813">Transport</keyword>
<dbReference type="PANTHER" id="PTHR30483:SF6">
    <property type="entry name" value="PERIPLASMIC BINDING PROTEIN OF ABC TRANSPORTER FOR NATURAL AMINO ACIDS"/>
    <property type="match status" value="1"/>
</dbReference>
<dbReference type="PANTHER" id="PTHR30483">
    <property type="entry name" value="LEUCINE-SPECIFIC-BINDING PROTEIN"/>
    <property type="match status" value="1"/>
</dbReference>
<dbReference type="PROSITE" id="PS51318">
    <property type="entry name" value="TAT"/>
    <property type="match status" value="1"/>
</dbReference>
<dbReference type="InterPro" id="IPR028081">
    <property type="entry name" value="Leu-bd"/>
</dbReference>